<evidence type="ECO:0000313" key="6">
    <source>
        <dbReference type="EMBL" id="QEE30771.1"/>
    </source>
</evidence>
<keyword evidence="2" id="KW-0472">Membrane</keyword>
<reference evidence="6 7" key="1">
    <citation type="submission" date="2019-08" db="EMBL/GenBank/DDBJ databases">
        <title>Complete genome sequence of Terriglobus albidus strain ORNL.</title>
        <authorList>
            <person name="Podar M."/>
        </authorList>
    </citation>
    <scope>NUCLEOTIDE SEQUENCE [LARGE SCALE GENOMIC DNA]</scope>
    <source>
        <strain evidence="6 7">ORNL</strain>
    </source>
</reference>
<feature type="chain" id="PRO_5022916577" evidence="4">
    <location>
        <begin position="19"/>
        <end position="997"/>
    </location>
</feature>
<keyword evidence="4" id="KW-0732">Signal</keyword>
<dbReference type="EMBL" id="CP042806">
    <property type="protein sequence ID" value="QEE30771.1"/>
    <property type="molecule type" value="Genomic_DNA"/>
</dbReference>
<dbReference type="Pfam" id="PF25183">
    <property type="entry name" value="OMP_b-brl_4"/>
    <property type="match status" value="1"/>
</dbReference>
<comment type="subcellular location">
    <subcellularLocation>
        <location evidence="1">Cell outer membrane</location>
    </subcellularLocation>
</comment>
<feature type="domain" description="TonB-dependent transporter Oar-like beta-barrel" evidence="5">
    <location>
        <begin position="234"/>
        <end position="990"/>
    </location>
</feature>
<accession>A0A5B9EKA1</accession>
<dbReference type="Gene3D" id="2.40.170.20">
    <property type="entry name" value="TonB-dependent receptor, beta-barrel domain"/>
    <property type="match status" value="1"/>
</dbReference>
<dbReference type="GO" id="GO:0009279">
    <property type="term" value="C:cell outer membrane"/>
    <property type="evidence" value="ECO:0007669"/>
    <property type="project" value="UniProtKB-SubCell"/>
</dbReference>
<dbReference type="AlphaFoldDB" id="A0A5B9EKA1"/>
<dbReference type="SUPFAM" id="SSF56935">
    <property type="entry name" value="Porins"/>
    <property type="match status" value="1"/>
</dbReference>
<feature type="signal peptide" evidence="4">
    <location>
        <begin position="1"/>
        <end position="18"/>
    </location>
</feature>
<sequence length="997" mass="107617">MKRMLTLLLLLLPVLRLAAQTDRATLTGAITDASGARIAGAKIVLTSANTETRRETVTNKAGVYTVTSLSTGTYTVEVEAGGFAKYQVDDLTLDVGQTRTLDMKLAVAGESTQIEVSPDSGLSKSSAEIGGVVHGKQATDVPLNGRNYIGLVSLAPGVIDGGTGTQQDMRFAGLSDEDNTWHLDGVDNSGINHQYQKVDLHLQVSTEAIAEFRANGVVYSADQGGTAGGQVEVVSKTGGDKFHGALWEYLRNDVFDAAPWGANGVLPPLRLNNFGANLGGPILRKKLFFFANYDALRQVIDQTLTGTVPSRSYRSQVATQQPGLAALINAFPLGQKSISAVSDTWFGSGRQVTHEDAGILRLDYHVNERMNAFVRVNTDHYTQSAPNGLAPSTGFNNLNTPNATIGLQNTFTPRFYNDFRYGFNRAEFLQGQTTPFPFALSISTFTSIGNPAGSIRNDNSFTALDDATFLYGRHTLKAGITVRRVQENKASPNSPDETIAYVDYTTFLQNKIDSDTYNGQVPVTGQRMTSYFGYVMDQFKLSPTINLNLGLRYEYFGVNHEVLGRGQLVDPLHCAAVICPAGTAWYDPNLANFSPRVSGTWSPAALRGKFVVRAGFGIYYGFGQFGGLSAPISNLATKYTLNQKQVPGLSYPIPPGLGVATGSASPSASSIKRRDTAVNEWTLSIQQEIAKQTIFQVAYFGTSAAHTFSDTTLNGINPATGTRPYANFSTIDYRATDAHASTNALQTSLQRNITHGLLVSANYQYSHQIDNGGIGGGESDAPQNVACRVCERASGDQDLRHYFAASAVWQLPFGRGRAYLNSVSRLGDYFIGGWQMSGIASARSGQPLNITVSRSATALPDQLNKGQRPNRVPGVSMYASPRTPALWLNPNAFSMPANGTWGNLGRNAARGPSHWQIDPALRKRFPISERVGLDFKAEAFNIFNVAQYGKPATTWSQPTGSGTSTPTNFGVITSSYNSNPTGRGTPRELQFSLKMEF</sequence>
<dbReference type="GO" id="GO:0030246">
    <property type="term" value="F:carbohydrate binding"/>
    <property type="evidence" value="ECO:0007669"/>
    <property type="project" value="InterPro"/>
</dbReference>
<dbReference type="RefSeq" id="WP_147650068.1">
    <property type="nucleotide sequence ID" value="NZ_CP042806.1"/>
</dbReference>
<dbReference type="InterPro" id="IPR013784">
    <property type="entry name" value="Carb-bd-like_fold"/>
</dbReference>
<evidence type="ECO:0000256" key="4">
    <source>
        <dbReference type="SAM" id="SignalP"/>
    </source>
</evidence>
<dbReference type="Gene3D" id="2.60.40.1120">
    <property type="entry name" value="Carboxypeptidase-like, regulatory domain"/>
    <property type="match status" value="1"/>
</dbReference>
<protein>
    <submittedName>
        <fullName evidence="6">TonB-dependent receptor</fullName>
    </submittedName>
</protein>
<dbReference type="InterPro" id="IPR057601">
    <property type="entry name" value="Oar-like_b-barrel"/>
</dbReference>
<dbReference type="SUPFAM" id="SSF49452">
    <property type="entry name" value="Starch-binding domain-like"/>
    <property type="match status" value="1"/>
</dbReference>
<evidence type="ECO:0000256" key="1">
    <source>
        <dbReference type="ARBA" id="ARBA00004442"/>
    </source>
</evidence>
<evidence type="ECO:0000256" key="2">
    <source>
        <dbReference type="ARBA" id="ARBA00023136"/>
    </source>
</evidence>
<dbReference type="InterPro" id="IPR036942">
    <property type="entry name" value="Beta-barrel_TonB_sf"/>
</dbReference>
<dbReference type="KEGG" id="talb:FTW19_23895"/>
<name>A0A5B9EKA1_9BACT</name>
<proteinExistence type="predicted"/>
<gene>
    <name evidence="6" type="ORF">FTW19_23895</name>
</gene>
<keyword evidence="6" id="KW-0675">Receptor</keyword>
<dbReference type="Pfam" id="PF13620">
    <property type="entry name" value="CarboxypepD_reg"/>
    <property type="match status" value="1"/>
</dbReference>
<evidence type="ECO:0000256" key="3">
    <source>
        <dbReference type="ARBA" id="ARBA00023237"/>
    </source>
</evidence>
<evidence type="ECO:0000313" key="7">
    <source>
        <dbReference type="Proteomes" id="UP000321820"/>
    </source>
</evidence>
<keyword evidence="7" id="KW-1185">Reference proteome</keyword>
<organism evidence="6 7">
    <name type="scientific">Terriglobus albidus</name>
    <dbReference type="NCBI Taxonomy" id="1592106"/>
    <lineage>
        <taxon>Bacteria</taxon>
        <taxon>Pseudomonadati</taxon>
        <taxon>Acidobacteriota</taxon>
        <taxon>Terriglobia</taxon>
        <taxon>Terriglobales</taxon>
        <taxon>Acidobacteriaceae</taxon>
        <taxon>Terriglobus</taxon>
    </lineage>
</organism>
<keyword evidence="3" id="KW-0998">Cell outer membrane</keyword>
<dbReference type="OrthoDB" id="97893at2"/>
<dbReference type="Proteomes" id="UP000321820">
    <property type="component" value="Chromosome"/>
</dbReference>
<evidence type="ECO:0000259" key="5">
    <source>
        <dbReference type="Pfam" id="PF25183"/>
    </source>
</evidence>